<dbReference type="Proteomes" id="UP000193335">
    <property type="component" value="Unassembled WGS sequence"/>
</dbReference>
<proteinExistence type="predicted"/>
<dbReference type="EMBL" id="NAFL01000264">
    <property type="protein sequence ID" value="OSJ29784.1"/>
    <property type="molecule type" value="Genomic_DNA"/>
</dbReference>
<dbReference type="AlphaFoldDB" id="A0A1Y2JJF9"/>
<gene>
    <name evidence="1" type="ORF">BSZ19_26830</name>
</gene>
<reference evidence="1 2" key="1">
    <citation type="submission" date="2017-03" db="EMBL/GenBank/DDBJ databases">
        <title>Whole genome sequences of fourteen strains of Bradyrhizobium canariense and one strain of Bradyrhizobium japonicum isolated from Lupinus (Papilionoideae: Genisteae) species in Algeria.</title>
        <authorList>
            <person name="Crovadore J."/>
            <person name="Chekireb D."/>
            <person name="Brachmann A."/>
            <person name="Chablais R."/>
            <person name="Cochard B."/>
            <person name="Lefort F."/>
        </authorList>
    </citation>
    <scope>NUCLEOTIDE SEQUENCE [LARGE SCALE GENOMIC DNA]</scope>
    <source>
        <strain evidence="1 2">UBMA197</strain>
    </source>
</reference>
<protein>
    <submittedName>
        <fullName evidence="1">Uncharacterized protein</fullName>
    </submittedName>
</protein>
<organism evidence="1 2">
    <name type="scientific">Bradyrhizobium japonicum</name>
    <dbReference type="NCBI Taxonomy" id="375"/>
    <lineage>
        <taxon>Bacteria</taxon>
        <taxon>Pseudomonadati</taxon>
        <taxon>Pseudomonadota</taxon>
        <taxon>Alphaproteobacteria</taxon>
        <taxon>Hyphomicrobiales</taxon>
        <taxon>Nitrobacteraceae</taxon>
        <taxon>Bradyrhizobium</taxon>
    </lineage>
</organism>
<sequence length="73" mass="8330">MSERAPSQSRFFIRQGAKGWMVYDRERRGPALIGAEWASDLTMAQAERVKQMLISQPDGEGLTLSRGFIWRTV</sequence>
<accession>A0A1Y2JJF9</accession>
<name>A0A1Y2JJF9_BRAJP</name>
<evidence type="ECO:0000313" key="2">
    <source>
        <dbReference type="Proteomes" id="UP000193335"/>
    </source>
</evidence>
<evidence type="ECO:0000313" key="1">
    <source>
        <dbReference type="EMBL" id="OSJ29784.1"/>
    </source>
</evidence>
<comment type="caution">
    <text evidence="1">The sequence shown here is derived from an EMBL/GenBank/DDBJ whole genome shotgun (WGS) entry which is preliminary data.</text>
</comment>